<dbReference type="InterPro" id="IPR039535">
    <property type="entry name" value="ASST-like"/>
</dbReference>
<dbReference type="InterPro" id="IPR011047">
    <property type="entry name" value="Quinoprotein_ADH-like_sf"/>
</dbReference>
<keyword evidence="3" id="KW-1185">Reference proteome</keyword>
<gene>
    <name evidence="2" type="ORF">JD82_02812</name>
</gene>
<dbReference type="EMBL" id="VLJV01000001">
    <property type="protein sequence ID" value="TWH20961.1"/>
    <property type="molecule type" value="Genomic_DNA"/>
</dbReference>
<accession>A0A660CIQ1</accession>
<evidence type="ECO:0000313" key="2">
    <source>
        <dbReference type="EMBL" id="TWH20961.1"/>
    </source>
</evidence>
<dbReference type="InterPro" id="IPR053143">
    <property type="entry name" value="Arylsulfate_ST"/>
</dbReference>
<dbReference type="OrthoDB" id="3225323at2"/>
<dbReference type="Proteomes" id="UP000317303">
    <property type="component" value="Unassembled WGS sequence"/>
</dbReference>
<dbReference type="GO" id="GO:0016740">
    <property type="term" value="F:transferase activity"/>
    <property type="evidence" value="ECO:0007669"/>
    <property type="project" value="UniProtKB-KW"/>
</dbReference>
<organism evidence="2 3">
    <name type="scientific">Prauserella rugosa</name>
    <dbReference type="NCBI Taxonomy" id="43354"/>
    <lineage>
        <taxon>Bacteria</taxon>
        <taxon>Bacillati</taxon>
        <taxon>Actinomycetota</taxon>
        <taxon>Actinomycetes</taxon>
        <taxon>Pseudonocardiales</taxon>
        <taxon>Pseudonocardiaceae</taxon>
        <taxon>Prauserella</taxon>
    </lineage>
</organism>
<proteinExistence type="predicted"/>
<dbReference type="PANTHER" id="PTHR35340">
    <property type="entry name" value="PQQ ENZYME REPEAT PROTEIN-RELATED"/>
    <property type="match status" value="1"/>
</dbReference>
<feature type="region of interest" description="Disordered" evidence="1">
    <location>
        <begin position="37"/>
        <end position="80"/>
    </location>
</feature>
<dbReference type="PROSITE" id="PS51318">
    <property type="entry name" value="TAT"/>
    <property type="match status" value="1"/>
</dbReference>
<keyword evidence="2" id="KW-0808">Transferase</keyword>
<reference evidence="2 3" key="1">
    <citation type="submission" date="2019-07" db="EMBL/GenBank/DDBJ databases">
        <title>R&amp;d 2014.</title>
        <authorList>
            <person name="Klenk H.-P."/>
        </authorList>
    </citation>
    <scope>NUCLEOTIDE SEQUENCE [LARGE SCALE GENOMIC DNA]</scope>
    <source>
        <strain evidence="2 3">DSM 43194</strain>
    </source>
</reference>
<dbReference type="RefSeq" id="WP_030534077.1">
    <property type="nucleotide sequence ID" value="NZ_JOIJ01000023.1"/>
</dbReference>
<dbReference type="SUPFAM" id="SSF50998">
    <property type="entry name" value="Quinoprotein alcohol dehydrogenase-like"/>
    <property type="match status" value="1"/>
</dbReference>
<feature type="compositionally biased region" description="Basic and acidic residues" evidence="1">
    <location>
        <begin position="49"/>
        <end position="69"/>
    </location>
</feature>
<comment type="caution">
    <text evidence="2">The sequence shown here is derived from an EMBL/GenBank/DDBJ whole genome shotgun (WGS) entry which is preliminary data.</text>
</comment>
<evidence type="ECO:0000313" key="3">
    <source>
        <dbReference type="Proteomes" id="UP000317303"/>
    </source>
</evidence>
<dbReference type="AlphaFoldDB" id="A0A660CIQ1"/>
<dbReference type="PANTHER" id="PTHR35340:SF6">
    <property type="entry name" value="ASST-DOMAIN-CONTAINING PROTEIN"/>
    <property type="match status" value="1"/>
</dbReference>
<dbReference type="Pfam" id="PF14269">
    <property type="entry name" value="Arylsulfotran_2"/>
    <property type="match status" value="1"/>
</dbReference>
<name>A0A660CIQ1_9PSEU</name>
<protein>
    <submittedName>
        <fullName evidence="2">Arylsulfotransferase ASST</fullName>
    </submittedName>
</protein>
<evidence type="ECO:0000256" key="1">
    <source>
        <dbReference type="SAM" id="MobiDB-lite"/>
    </source>
</evidence>
<sequence>MSRNELSRRRFFKGAGVAGTVAAVPLVSGYVGYRIPQTRPEPEVLPPPKAEDVHTFYSRPDLRPPRLDLADADPDTAPPASPRHLFLGVKEYQGDGAGQVGLLIANRRGQPVWFLPREGEQEMPMDFRTQTYRGQRVLTTWEGVAPSGYGLGKCVIYSASYERIAEVNTGNGVADADLHEFLITDDDTALIMAYNPVRTDLSAIGGPRDGWVLDGVIQEVDVETGEVLFDWRSLDHVDVAETRKELGETGTRDVPFDYFHPNSIEVDDDGDLLVSARNTWAVYKISRSTGDVTWRLGGTKSDFALGDGVEFFWQHDARRQPDGTVSLFDNAAAPPQAQRSRGMVLELDTDAMRAELVAEYVHPAGLLSDNQGSMQVLDDGRVLIGWGSQPFTSEFDADGEWITDWRTPEAVQSYRAYLDDWVGRPDERPALAVRPNSARGVLAYASWNGATEVKRWRVLAGQRANDLSEVVTVPRGGFETAISCDAKGPFFAVAGLDRDGNELGRSEPIRGR</sequence>
<dbReference type="InterPro" id="IPR006311">
    <property type="entry name" value="TAT_signal"/>
</dbReference>